<proteinExistence type="predicted"/>
<reference evidence="7" key="1">
    <citation type="journal article" date="2006" name="Science">
        <title>Ancient noncoding elements conserved in the human genome.</title>
        <authorList>
            <person name="Venkatesh B."/>
            <person name="Kirkness E.F."/>
            <person name="Loh Y.H."/>
            <person name="Halpern A.L."/>
            <person name="Lee A.P."/>
            <person name="Johnson J."/>
            <person name="Dandona N."/>
            <person name="Viswanathan L.D."/>
            <person name="Tay A."/>
            <person name="Venter J.C."/>
            <person name="Strausberg R.L."/>
            <person name="Brenner S."/>
        </authorList>
    </citation>
    <scope>NUCLEOTIDE SEQUENCE [LARGE SCALE GENOMIC DNA]</scope>
</reference>
<dbReference type="Ensembl" id="ENSCMIT00000038364.1">
    <property type="protein sequence ID" value="ENSCMIP00000037819.1"/>
    <property type="gene ID" value="ENSCMIG00000015894.1"/>
</dbReference>
<dbReference type="GeneTree" id="ENSGT00940000167597"/>
<reference evidence="7" key="3">
    <citation type="journal article" date="2014" name="Nature">
        <title>Elephant shark genome provides unique insights into gnathostome evolution.</title>
        <authorList>
            <consortium name="International Elephant Shark Genome Sequencing Consortium"/>
            <person name="Venkatesh B."/>
            <person name="Lee A.P."/>
            <person name="Ravi V."/>
            <person name="Maurya A.K."/>
            <person name="Lian M.M."/>
            <person name="Swann J.B."/>
            <person name="Ohta Y."/>
            <person name="Flajnik M.F."/>
            <person name="Sutoh Y."/>
            <person name="Kasahara M."/>
            <person name="Hoon S."/>
            <person name="Gangu V."/>
            <person name="Roy S.W."/>
            <person name="Irimia M."/>
            <person name="Korzh V."/>
            <person name="Kondrychyn I."/>
            <person name="Lim Z.W."/>
            <person name="Tay B.H."/>
            <person name="Tohari S."/>
            <person name="Kong K.W."/>
            <person name="Ho S."/>
            <person name="Lorente-Galdos B."/>
            <person name="Quilez J."/>
            <person name="Marques-Bonet T."/>
            <person name="Raney B.J."/>
            <person name="Ingham P.W."/>
            <person name="Tay A."/>
            <person name="Hillier L.W."/>
            <person name="Minx P."/>
            <person name="Boehm T."/>
            <person name="Wilson R.K."/>
            <person name="Brenner S."/>
            <person name="Warren W.C."/>
        </authorList>
    </citation>
    <scope>NUCLEOTIDE SEQUENCE [LARGE SCALE GENOMIC DNA]</scope>
</reference>
<dbReference type="Pfam" id="PF00069">
    <property type="entry name" value="Pkinase"/>
    <property type="match status" value="1"/>
</dbReference>
<protein>
    <recommendedName>
        <fullName evidence="5">Protein kinase domain-containing protein</fullName>
    </recommendedName>
</protein>
<dbReference type="GO" id="GO:0005524">
    <property type="term" value="F:ATP binding"/>
    <property type="evidence" value="ECO:0007669"/>
    <property type="project" value="UniProtKB-KW"/>
</dbReference>
<evidence type="ECO:0000313" key="6">
    <source>
        <dbReference type="Ensembl" id="ENSCMIP00000037819.1"/>
    </source>
</evidence>
<feature type="domain" description="Protein kinase" evidence="5">
    <location>
        <begin position="1"/>
        <end position="107"/>
    </location>
</feature>
<dbReference type="PANTHER" id="PTHR43671:SF92">
    <property type="entry name" value="SERINE_THREONINE-PROTEIN KINASE NEK10"/>
    <property type="match status" value="1"/>
</dbReference>
<dbReference type="PANTHER" id="PTHR43671">
    <property type="entry name" value="SERINE/THREONINE-PROTEIN KINASE NEK"/>
    <property type="match status" value="1"/>
</dbReference>
<dbReference type="STRING" id="7868.ENSCMIP00000037819"/>
<sequence length="107" mass="12941">MKEVNLHNPAFGKDKKDRDNSVEKIVSELTIIREQLQHPNVVKYYKTFVENDRLYIVMELIEGAPLGEHFNSLKEKQQWFTEERIWNIFMQICLALRYLHKEKRIVH</sequence>
<dbReference type="InterPro" id="IPR000719">
    <property type="entry name" value="Prot_kinase_dom"/>
</dbReference>
<dbReference type="Gene3D" id="1.10.510.10">
    <property type="entry name" value="Transferase(Phosphotransferase) domain 1"/>
    <property type="match status" value="1"/>
</dbReference>
<keyword evidence="3" id="KW-0418">Kinase</keyword>
<accession>A0A4W3J3X9</accession>
<dbReference type="InterPro" id="IPR011009">
    <property type="entry name" value="Kinase-like_dom_sf"/>
</dbReference>
<dbReference type="Gene3D" id="3.30.200.20">
    <property type="entry name" value="Phosphorylase Kinase, domain 1"/>
    <property type="match status" value="1"/>
</dbReference>
<keyword evidence="2" id="KW-0547">Nucleotide-binding</keyword>
<keyword evidence="7" id="KW-1185">Reference proteome</keyword>
<dbReference type="GO" id="GO:0004674">
    <property type="term" value="F:protein serine/threonine kinase activity"/>
    <property type="evidence" value="ECO:0007669"/>
    <property type="project" value="TreeGrafter"/>
</dbReference>
<name>A0A4W3J3X9_CALMI</name>
<dbReference type="AlphaFoldDB" id="A0A4W3J3X9"/>
<dbReference type="GO" id="GO:1902749">
    <property type="term" value="P:regulation of cell cycle G2/M phase transition"/>
    <property type="evidence" value="ECO:0007669"/>
    <property type="project" value="TreeGrafter"/>
</dbReference>
<organism evidence="6 7">
    <name type="scientific">Callorhinchus milii</name>
    <name type="common">Ghost shark</name>
    <dbReference type="NCBI Taxonomy" id="7868"/>
    <lineage>
        <taxon>Eukaryota</taxon>
        <taxon>Metazoa</taxon>
        <taxon>Chordata</taxon>
        <taxon>Craniata</taxon>
        <taxon>Vertebrata</taxon>
        <taxon>Chondrichthyes</taxon>
        <taxon>Holocephali</taxon>
        <taxon>Chimaeriformes</taxon>
        <taxon>Callorhinchidae</taxon>
        <taxon>Callorhinchus</taxon>
    </lineage>
</organism>
<dbReference type="InParanoid" id="A0A4W3J3X9"/>
<dbReference type="SUPFAM" id="SSF56112">
    <property type="entry name" value="Protein kinase-like (PK-like)"/>
    <property type="match status" value="1"/>
</dbReference>
<evidence type="ECO:0000256" key="3">
    <source>
        <dbReference type="ARBA" id="ARBA00022777"/>
    </source>
</evidence>
<evidence type="ECO:0000256" key="4">
    <source>
        <dbReference type="ARBA" id="ARBA00022840"/>
    </source>
</evidence>
<evidence type="ECO:0000313" key="7">
    <source>
        <dbReference type="Proteomes" id="UP000314986"/>
    </source>
</evidence>
<dbReference type="Proteomes" id="UP000314986">
    <property type="component" value="Unassembled WGS sequence"/>
</dbReference>
<evidence type="ECO:0000259" key="5">
    <source>
        <dbReference type="PROSITE" id="PS50011"/>
    </source>
</evidence>
<keyword evidence="4" id="KW-0067">ATP-binding</keyword>
<evidence type="ECO:0000256" key="2">
    <source>
        <dbReference type="ARBA" id="ARBA00022741"/>
    </source>
</evidence>
<reference evidence="6" key="4">
    <citation type="submission" date="2025-08" db="UniProtKB">
        <authorList>
            <consortium name="Ensembl"/>
        </authorList>
    </citation>
    <scope>IDENTIFICATION</scope>
</reference>
<reference evidence="7" key="2">
    <citation type="journal article" date="2007" name="PLoS Biol.">
        <title>Survey sequencing and comparative analysis of the elephant shark (Callorhinchus milii) genome.</title>
        <authorList>
            <person name="Venkatesh B."/>
            <person name="Kirkness E.F."/>
            <person name="Loh Y.H."/>
            <person name="Halpern A.L."/>
            <person name="Lee A.P."/>
            <person name="Johnson J."/>
            <person name="Dandona N."/>
            <person name="Viswanathan L.D."/>
            <person name="Tay A."/>
            <person name="Venter J.C."/>
            <person name="Strausberg R.L."/>
            <person name="Brenner S."/>
        </authorList>
    </citation>
    <scope>NUCLEOTIDE SEQUENCE [LARGE SCALE GENOMIC DNA]</scope>
</reference>
<reference evidence="6" key="5">
    <citation type="submission" date="2025-09" db="UniProtKB">
        <authorList>
            <consortium name="Ensembl"/>
        </authorList>
    </citation>
    <scope>IDENTIFICATION</scope>
</reference>
<dbReference type="PROSITE" id="PS50011">
    <property type="entry name" value="PROTEIN_KINASE_DOM"/>
    <property type="match status" value="1"/>
</dbReference>
<keyword evidence="1" id="KW-0808">Transferase</keyword>
<dbReference type="InterPro" id="IPR050660">
    <property type="entry name" value="NEK_Ser/Thr_kinase"/>
</dbReference>
<evidence type="ECO:0000256" key="1">
    <source>
        <dbReference type="ARBA" id="ARBA00022679"/>
    </source>
</evidence>